<comment type="caution">
    <text evidence="2">The sequence shown here is derived from an EMBL/GenBank/DDBJ whole genome shotgun (WGS) entry which is preliminary data.</text>
</comment>
<dbReference type="EMBL" id="MGBC01000052">
    <property type="protein sequence ID" value="OGK59053.1"/>
    <property type="molecule type" value="Genomic_DNA"/>
</dbReference>
<dbReference type="AlphaFoldDB" id="A0A1F7JTW8"/>
<feature type="domain" description="N-acetyltransferase" evidence="1">
    <location>
        <begin position="18"/>
        <end position="188"/>
    </location>
</feature>
<name>A0A1F7JTW8_9BACT</name>
<dbReference type="GO" id="GO:0016747">
    <property type="term" value="F:acyltransferase activity, transferring groups other than amino-acyl groups"/>
    <property type="evidence" value="ECO:0007669"/>
    <property type="project" value="InterPro"/>
</dbReference>
<dbReference type="InterPro" id="IPR000182">
    <property type="entry name" value="GNAT_dom"/>
</dbReference>
<dbReference type="CDD" id="cd04301">
    <property type="entry name" value="NAT_SF"/>
    <property type="match status" value="1"/>
</dbReference>
<protein>
    <recommendedName>
        <fullName evidence="1">N-acetyltransferase domain-containing protein</fullName>
    </recommendedName>
</protein>
<dbReference type="InterPro" id="IPR016181">
    <property type="entry name" value="Acyl_CoA_acyltransferase"/>
</dbReference>
<accession>A0A1F7JTW8</accession>
<sequence length="237" mass="26036">MPELKMTMQDENPTTVPVEARTANLTDLENLRHFLSREDIDGAFQPALSDLVRGVSIQERVQLKFQNGAWIIAESNGNIVGCLAIVPASIPLEVPPAAQDGTVSLGVSLTRWQVEKLMELSTVVTDPKLRAAGVKGIGKLLVDEAIQWILHEGKGNWGLITDSWFGGPMGGFIKRINGIDTLLRVYTDPGKRGPHGPLTTVYGVVCDQRDREFFESLQPDIATLERVLSLQHDDDGR</sequence>
<dbReference type="SUPFAM" id="SSF55729">
    <property type="entry name" value="Acyl-CoA N-acyltransferases (Nat)"/>
    <property type="match status" value="1"/>
</dbReference>
<dbReference type="PROSITE" id="PS51186">
    <property type="entry name" value="GNAT"/>
    <property type="match status" value="1"/>
</dbReference>
<dbReference type="Proteomes" id="UP000176269">
    <property type="component" value="Unassembled WGS sequence"/>
</dbReference>
<organism evidence="2 3">
    <name type="scientific">Candidatus Roizmanbacteria bacterium RIFCSPLOWO2_02_FULL_43_10</name>
    <dbReference type="NCBI Taxonomy" id="1802078"/>
    <lineage>
        <taxon>Bacteria</taxon>
        <taxon>Candidatus Roizmaniibacteriota</taxon>
    </lineage>
</organism>
<evidence type="ECO:0000259" key="1">
    <source>
        <dbReference type="PROSITE" id="PS51186"/>
    </source>
</evidence>
<dbReference type="Gene3D" id="3.40.630.30">
    <property type="match status" value="1"/>
</dbReference>
<dbReference type="Pfam" id="PF00583">
    <property type="entry name" value="Acetyltransf_1"/>
    <property type="match status" value="1"/>
</dbReference>
<proteinExistence type="predicted"/>
<reference evidence="2 3" key="1">
    <citation type="journal article" date="2016" name="Nat. Commun.">
        <title>Thousands of microbial genomes shed light on interconnected biogeochemical processes in an aquifer system.</title>
        <authorList>
            <person name="Anantharaman K."/>
            <person name="Brown C.T."/>
            <person name="Hug L.A."/>
            <person name="Sharon I."/>
            <person name="Castelle C.J."/>
            <person name="Probst A.J."/>
            <person name="Thomas B.C."/>
            <person name="Singh A."/>
            <person name="Wilkins M.J."/>
            <person name="Karaoz U."/>
            <person name="Brodie E.L."/>
            <person name="Williams K.H."/>
            <person name="Hubbard S.S."/>
            <person name="Banfield J.F."/>
        </authorList>
    </citation>
    <scope>NUCLEOTIDE SEQUENCE [LARGE SCALE GENOMIC DNA]</scope>
</reference>
<gene>
    <name evidence="2" type="ORF">A3I56_01700</name>
</gene>
<evidence type="ECO:0000313" key="3">
    <source>
        <dbReference type="Proteomes" id="UP000176269"/>
    </source>
</evidence>
<evidence type="ECO:0000313" key="2">
    <source>
        <dbReference type="EMBL" id="OGK59053.1"/>
    </source>
</evidence>